<evidence type="ECO:0000256" key="1">
    <source>
        <dbReference type="SAM" id="SignalP"/>
    </source>
</evidence>
<evidence type="ECO:0000313" key="3">
    <source>
        <dbReference type="EMBL" id="NOL51657.1"/>
    </source>
</evidence>
<feature type="signal peptide" evidence="1">
    <location>
        <begin position="1"/>
        <end position="21"/>
    </location>
</feature>
<dbReference type="Proteomes" id="UP000537862">
    <property type="component" value="Unassembled WGS sequence"/>
</dbReference>
<reference evidence="3 4" key="1">
    <citation type="submission" date="2020-05" db="EMBL/GenBank/DDBJ databases">
        <authorList>
            <person name="Niu N."/>
        </authorList>
    </citation>
    <scope>NUCLEOTIDE SEQUENCE [LARGE SCALE GENOMIC DNA]</scope>
    <source>
        <strain evidence="3 4">3340-03</strain>
    </source>
</reference>
<dbReference type="RefSeq" id="WP_171680356.1">
    <property type="nucleotide sequence ID" value="NZ_JABGBN010000003.1"/>
</dbReference>
<accession>A0A849P9Q3</accession>
<feature type="chain" id="PRO_5032999178" evidence="1">
    <location>
        <begin position="22"/>
        <end position="93"/>
    </location>
</feature>
<evidence type="ECO:0000313" key="4">
    <source>
        <dbReference type="Proteomes" id="UP000537862"/>
    </source>
</evidence>
<dbReference type="InterPro" id="IPR025711">
    <property type="entry name" value="PepSY"/>
</dbReference>
<keyword evidence="1" id="KW-0732">Signal</keyword>
<name>A0A849P9Q3_9BURK</name>
<comment type="caution">
    <text evidence="3">The sequence shown here is derived from an EMBL/GenBank/DDBJ whole genome shotgun (WGS) entry which is preliminary data.</text>
</comment>
<sequence>MMLKQILFSLFALSLSSAALASTNCTHYPENERIPAVKFQQNLEKQGYKIHSFDTDDNCYEIEGINPKGERVEVKFDMKTGEVVRSKLDHDNH</sequence>
<evidence type="ECO:0000259" key="2">
    <source>
        <dbReference type="Pfam" id="PF13670"/>
    </source>
</evidence>
<dbReference type="Pfam" id="PF13670">
    <property type="entry name" value="PepSY_2"/>
    <property type="match status" value="1"/>
</dbReference>
<feature type="domain" description="PepSY" evidence="2">
    <location>
        <begin position="8"/>
        <end position="87"/>
    </location>
</feature>
<organism evidence="3 4">
    <name type="scientific">Pelistega suis</name>
    <dbReference type="NCBI Taxonomy" id="1631957"/>
    <lineage>
        <taxon>Bacteria</taxon>
        <taxon>Pseudomonadati</taxon>
        <taxon>Pseudomonadota</taxon>
        <taxon>Betaproteobacteria</taxon>
        <taxon>Burkholderiales</taxon>
        <taxon>Alcaligenaceae</taxon>
        <taxon>Pelistega</taxon>
    </lineage>
</organism>
<gene>
    <name evidence="3" type="ORF">HKX39_05650</name>
</gene>
<dbReference type="AlphaFoldDB" id="A0A849P9Q3"/>
<dbReference type="EMBL" id="JABGBN010000003">
    <property type="protein sequence ID" value="NOL51657.1"/>
    <property type="molecule type" value="Genomic_DNA"/>
</dbReference>
<keyword evidence="4" id="KW-1185">Reference proteome</keyword>
<protein>
    <submittedName>
        <fullName evidence="3">PepSY domain-containing protein</fullName>
    </submittedName>
</protein>
<proteinExistence type="predicted"/>